<dbReference type="EMBL" id="BPVZ01000001">
    <property type="protein sequence ID" value="GKU85568.1"/>
    <property type="molecule type" value="Genomic_DNA"/>
</dbReference>
<evidence type="ECO:0000259" key="2">
    <source>
        <dbReference type="PROSITE" id="PS50076"/>
    </source>
</evidence>
<dbReference type="AlphaFoldDB" id="A0AAV5HA01"/>
<feature type="domain" description="J" evidence="2">
    <location>
        <begin position="69"/>
        <end position="133"/>
    </location>
</feature>
<comment type="caution">
    <text evidence="3">The sequence shown here is derived from an EMBL/GenBank/DDBJ whole genome shotgun (WGS) entry which is preliminary data.</text>
</comment>
<dbReference type="InterPro" id="IPR001623">
    <property type="entry name" value="DnaJ_domain"/>
</dbReference>
<dbReference type="Pfam" id="PF11926">
    <property type="entry name" value="DUF3444"/>
    <property type="match status" value="2"/>
</dbReference>
<evidence type="ECO:0000256" key="1">
    <source>
        <dbReference type="SAM" id="MobiDB-lite"/>
    </source>
</evidence>
<dbReference type="PROSITE" id="PS50076">
    <property type="entry name" value="DNAJ_2"/>
    <property type="match status" value="1"/>
</dbReference>
<protein>
    <recommendedName>
        <fullName evidence="2">J domain-containing protein</fullName>
    </recommendedName>
</protein>
<dbReference type="PRINTS" id="PR00625">
    <property type="entry name" value="JDOMAIN"/>
</dbReference>
<sequence>MVMECNKEEAIRAKEIAEKKMISKDFPGARKVVLKAQQLYNDLENISQMLMVCEVHCAAEKMIFGNEMDWYGILQIGQNADEATIKKQYRKYALLLHPDKNKFPGAEAAFKLIGEAQRVLLDQSKRSAYDMKWRVTFRSSAQAAPASRHPQTSSSHTHVTARSNFRPNCKGSVPPQKQPQQQSQQAYSNGRPTFWTKCPFCTVRYQYYTDILHRTLRCQTCNKSFIAYNLGAAPQATNPSQPKVPEQKDVQSQSAQKMEQGFREKLSTENPEVASSSKVPHASHVGTKNVNGKRGRKQTVESSESCDTQSSSDSEEDVLIDESGDVQAGKDFGCFGENLRRSGRRKQEVSYKENLSDDEDLVSMPKRVKGSGSSNAAEENGDALKGGAPKMNNQSGLPKVMEQTKGARFQGSLANGKKETKVFGKETVEDSDPKKFFKDCGDGGKKNFNADSESNLSPQSSQGPEIYSYPDPDFHDFDKDRKEECFAAGQIWAAYDTLGAMPRFYVRIRKVFSPGFKLRMTWLEPDPDDEKEIKWVDEGLPVSCGKFRHGDMENTEDRLMFSHLVYCDKGTGRDTYKIFPRKGETWALFKNWDIKWNSDVGTNGKFEYEFVEILSEYAEGVGIHVAYLVKVKGFVSLFCRMVKDGIDAFQIPPGELFRFSHRVPSFKLTGDERKGVPKGSFELDPASLPAKLEEISVPVDSHSSPLEKAKERMGSKKSAPLNCDGVKRTAINLENDSANNAAEDHTSCSASLPGNIEYPDPEFYNFDDERSQEKFQVGQIWSLYCDEDGLPKYYGQIIKIESNPVFKLHVNWLIACPSQKMIQWHDKKMPICCGRFKLKKGSSQVYANTSSFSHQLKAEDAGRKNEYKIFPRKGEVWALYRNWTAEIKLSDLENWEYDVVEVMDESDLWIKVIILERVNGFNSVFKATLKGRTYVTVEIPRVELLRFSHQMPSFRLTDERGGGLRGFWELDPAALPLGYFS</sequence>
<dbReference type="Proteomes" id="UP001054252">
    <property type="component" value="Unassembled WGS sequence"/>
</dbReference>
<dbReference type="SMART" id="SM00271">
    <property type="entry name" value="DnaJ"/>
    <property type="match status" value="1"/>
</dbReference>
<dbReference type="PANTHER" id="PTHR45089">
    <property type="entry name" value="DNAJ HEAT SHOCK AMINO-TERMINAL DOMAIN PROTEIN-RELATED"/>
    <property type="match status" value="1"/>
</dbReference>
<dbReference type="SUPFAM" id="SSF46565">
    <property type="entry name" value="Chaperone J-domain"/>
    <property type="match status" value="1"/>
</dbReference>
<feature type="compositionally biased region" description="Low complexity" evidence="1">
    <location>
        <begin position="301"/>
        <end position="312"/>
    </location>
</feature>
<feature type="region of interest" description="Disordered" evidence="1">
    <location>
        <begin position="234"/>
        <end position="318"/>
    </location>
</feature>
<feature type="compositionally biased region" description="Polar residues" evidence="1">
    <location>
        <begin position="268"/>
        <end position="278"/>
    </location>
</feature>
<feature type="compositionally biased region" description="Polar residues" evidence="1">
    <location>
        <begin position="449"/>
        <end position="463"/>
    </location>
</feature>
<evidence type="ECO:0000313" key="3">
    <source>
        <dbReference type="EMBL" id="GKU85568.1"/>
    </source>
</evidence>
<evidence type="ECO:0000313" key="4">
    <source>
        <dbReference type="Proteomes" id="UP001054252"/>
    </source>
</evidence>
<dbReference type="Pfam" id="PF00226">
    <property type="entry name" value="DnaJ"/>
    <property type="match status" value="1"/>
</dbReference>
<feature type="region of interest" description="Disordered" evidence="1">
    <location>
        <begin position="142"/>
        <end position="189"/>
    </location>
</feature>
<organism evidence="3 4">
    <name type="scientific">Rubroshorea leprosula</name>
    <dbReference type="NCBI Taxonomy" id="152421"/>
    <lineage>
        <taxon>Eukaryota</taxon>
        <taxon>Viridiplantae</taxon>
        <taxon>Streptophyta</taxon>
        <taxon>Embryophyta</taxon>
        <taxon>Tracheophyta</taxon>
        <taxon>Spermatophyta</taxon>
        <taxon>Magnoliopsida</taxon>
        <taxon>eudicotyledons</taxon>
        <taxon>Gunneridae</taxon>
        <taxon>Pentapetalae</taxon>
        <taxon>rosids</taxon>
        <taxon>malvids</taxon>
        <taxon>Malvales</taxon>
        <taxon>Dipterocarpaceae</taxon>
        <taxon>Rubroshorea</taxon>
    </lineage>
</organism>
<accession>A0AAV5HA01</accession>
<reference evidence="3 4" key="1">
    <citation type="journal article" date="2021" name="Commun. Biol.">
        <title>The genome of Shorea leprosula (Dipterocarpaceae) highlights the ecological relevance of drought in aseasonal tropical rainforests.</title>
        <authorList>
            <person name="Ng K.K.S."/>
            <person name="Kobayashi M.J."/>
            <person name="Fawcett J.A."/>
            <person name="Hatakeyama M."/>
            <person name="Paape T."/>
            <person name="Ng C.H."/>
            <person name="Ang C.C."/>
            <person name="Tnah L.H."/>
            <person name="Lee C.T."/>
            <person name="Nishiyama T."/>
            <person name="Sese J."/>
            <person name="O'Brien M.J."/>
            <person name="Copetti D."/>
            <person name="Mohd Noor M.I."/>
            <person name="Ong R.C."/>
            <person name="Putra M."/>
            <person name="Sireger I.Z."/>
            <person name="Indrioko S."/>
            <person name="Kosugi Y."/>
            <person name="Izuno A."/>
            <person name="Isagi Y."/>
            <person name="Lee S.L."/>
            <person name="Shimizu K.K."/>
        </authorList>
    </citation>
    <scope>NUCLEOTIDE SEQUENCE [LARGE SCALE GENOMIC DNA]</scope>
    <source>
        <strain evidence="3">214</strain>
    </source>
</reference>
<feature type="compositionally biased region" description="Low complexity" evidence="1">
    <location>
        <begin position="174"/>
        <end position="185"/>
    </location>
</feature>
<dbReference type="InterPro" id="IPR024593">
    <property type="entry name" value="DUF3444"/>
</dbReference>
<proteinExistence type="predicted"/>
<feature type="region of interest" description="Disordered" evidence="1">
    <location>
        <begin position="343"/>
        <end position="394"/>
    </location>
</feature>
<dbReference type="PANTHER" id="PTHR45089:SF24">
    <property type="entry name" value="DNAJ HEAT SHOCK N-TERMINAL DOMAIN-CONTAINING PROTEIN"/>
    <property type="match status" value="1"/>
</dbReference>
<name>A0AAV5HA01_9ROSI</name>
<feature type="compositionally biased region" description="Polar residues" evidence="1">
    <location>
        <begin position="149"/>
        <end position="166"/>
    </location>
</feature>
<gene>
    <name evidence="3" type="ORF">SLEP1_g225</name>
</gene>
<keyword evidence="4" id="KW-1185">Reference proteome</keyword>
<dbReference type="CDD" id="cd06257">
    <property type="entry name" value="DnaJ"/>
    <property type="match status" value="1"/>
</dbReference>
<dbReference type="Gene3D" id="1.10.287.110">
    <property type="entry name" value="DnaJ domain"/>
    <property type="match status" value="1"/>
</dbReference>
<feature type="region of interest" description="Disordered" evidence="1">
    <location>
        <begin position="447"/>
        <end position="473"/>
    </location>
</feature>
<feature type="compositionally biased region" description="Basic and acidic residues" evidence="1">
    <location>
        <begin position="345"/>
        <end position="355"/>
    </location>
</feature>
<dbReference type="InterPro" id="IPR036869">
    <property type="entry name" value="J_dom_sf"/>
</dbReference>